<organism evidence="4 5">
    <name type="scientific">Corynebacterium epidermidicanis</name>
    <dbReference type="NCBI Taxonomy" id="1050174"/>
    <lineage>
        <taxon>Bacteria</taxon>
        <taxon>Bacillati</taxon>
        <taxon>Actinomycetota</taxon>
        <taxon>Actinomycetes</taxon>
        <taxon>Mycobacteriales</taxon>
        <taxon>Corynebacteriaceae</taxon>
        <taxon>Corynebacterium</taxon>
    </lineage>
</organism>
<evidence type="ECO:0000256" key="2">
    <source>
        <dbReference type="ARBA" id="ARBA00023027"/>
    </source>
</evidence>
<dbReference type="GO" id="GO:0016491">
    <property type="term" value="F:oxidoreductase activity"/>
    <property type="evidence" value="ECO:0007669"/>
    <property type="project" value="UniProtKB-KW"/>
</dbReference>
<dbReference type="PATRIC" id="fig|1050174.4.peg.1949"/>
<keyword evidence="5" id="KW-1185">Reference proteome</keyword>
<name>A0A0G3GRM5_9CORY</name>
<dbReference type="RefSeq" id="WP_047240743.1">
    <property type="nucleotide sequence ID" value="NZ_CP011541.1"/>
</dbReference>
<accession>A0A0G3GRM5</accession>
<reference evidence="4 5" key="1">
    <citation type="submission" date="2015-05" db="EMBL/GenBank/DDBJ databases">
        <title>Complete genome sequence of Corynebacterium epidermidicanis DSM 45586, isolated from the skin of a dog suffering from pruritus.</title>
        <authorList>
            <person name="Ruckert C."/>
            <person name="Albersmeier A."/>
            <person name="Winkler A."/>
            <person name="Tauch A."/>
        </authorList>
    </citation>
    <scope>NUCLEOTIDE SEQUENCE [LARGE SCALE GENOMIC DNA]</scope>
    <source>
        <strain evidence="4 5">DSM 45586</strain>
    </source>
</reference>
<dbReference type="CDD" id="cd12159">
    <property type="entry name" value="2-Hacid_dh_2"/>
    <property type="match status" value="1"/>
</dbReference>
<feature type="domain" description="D-isomer specific 2-hydroxyacid dehydrogenase NAD-binding" evidence="3">
    <location>
        <begin position="104"/>
        <end position="264"/>
    </location>
</feature>
<dbReference type="STRING" id="1050174.CEPID_09645"/>
<dbReference type="PANTHER" id="PTHR43333:SF1">
    <property type="entry name" value="D-ISOMER SPECIFIC 2-HYDROXYACID DEHYDROGENASE NAD-BINDING DOMAIN-CONTAINING PROTEIN"/>
    <property type="match status" value="1"/>
</dbReference>
<evidence type="ECO:0000313" key="5">
    <source>
        <dbReference type="Proteomes" id="UP000035368"/>
    </source>
</evidence>
<protein>
    <submittedName>
        <fullName evidence="4">Phosphoglycerate dehydrogenase-like oxidoreductase</fullName>
        <ecNumber evidence="4">1.-.-.-</ecNumber>
    </submittedName>
</protein>
<sequence length="302" mass="32727">MKFHLMPQQWPSVVQHLEENGFEQASLEEADFLVFNGTPADFPQLGENIKWVQLCLAGIDGFFDAGIITDDRRWANAGGIYGRTVAESAVALLLSQLHCHVLVARKQTWDTKEEVDQRTAWLYDKTVAILGAGGIGRDLIPMLKGFGCRILAVNNSGRPVEGADETRASAEAGSIYSDADYFILAAPLTPETHHMINAETLAQMRPHAVVVNVGRGPLVDTDALVAAVQDGTIAGAALDVTEPEPLPDGHPLWSLDQVVITPHEANTQERIRALIAPAIVANAKAFIEGSEMPTEVFPEKGY</sequence>
<proteinExistence type="predicted"/>
<dbReference type="SUPFAM" id="SSF52283">
    <property type="entry name" value="Formate/glycerate dehydrogenase catalytic domain-like"/>
    <property type="match status" value="1"/>
</dbReference>
<dbReference type="GO" id="GO:0051287">
    <property type="term" value="F:NAD binding"/>
    <property type="evidence" value="ECO:0007669"/>
    <property type="project" value="InterPro"/>
</dbReference>
<keyword evidence="2" id="KW-0520">NAD</keyword>
<evidence type="ECO:0000256" key="1">
    <source>
        <dbReference type="ARBA" id="ARBA00023002"/>
    </source>
</evidence>
<evidence type="ECO:0000313" key="4">
    <source>
        <dbReference type="EMBL" id="AKK03774.1"/>
    </source>
</evidence>
<dbReference type="EC" id="1.-.-.-" evidence="4"/>
<dbReference type="Proteomes" id="UP000035368">
    <property type="component" value="Chromosome"/>
</dbReference>
<dbReference type="OrthoDB" id="4324715at2"/>
<gene>
    <name evidence="4" type="ORF">CEPID_09645</name>
</gene>
<dbReference type="Gene3D" id="3.40.50.720">
    <property type="entry name" value="NAD(P)-binding Rossmann-like Domain"/>
    <property type="match status" value="2"/>
</dbReference>
<dbReference type="EMBL" id="CP011541">
    <property type="protein sequence ID" value="AKK03774.1"/>
    <property type="molecule type" value="Genomic_DNA"/>
</dbReference>
<dbReference type="InterPro" id="IPR036291">
    <property type="entry name" value="NAD(P)-bd_dom_sf"/>
</dbReference>
<evidence type="ECO:0000259" key="3">
    <source>
        <dbReference type="Pfam" id="PF02826"/>
    </source>
</evidence>
<dbReference type="PANTHER" id="PTHR43333">
    <property type="entry name" value="2-HACID_DH_C DOMAIN-CONTAINING PROTEIN"/>
    <property type="match status" value="1"/>
</dbReference>
<dbReference type="Pfam" id="PF02826">
    <property type="entry name" value="2-Hacid_dh_C"/>
    <property type="match status" value="1"/>
</dbReference>
<dbReference type="SUPFAM" id="SSF51735">
    <property type="entry name" value="NAD(P)-binding Rossmann-fold domains"/>
    <property type="match status" value="1"/>
</dbReference>
<dbReference type="KEGG" id="cei:CEPID_09645"/>
<dbReference type="AlphaFoldDB" id="A0A0G3GRM5"/>
<keyword evidence="1 4" id="KW-0560">Oxidoreductase</keyword>
<dbReference type="InterPro" id="IPR006140">
    <property type="entry name" value="D-isomer_DH_NAD-bd"/>
</dbReference>